<dbReference type="Gene3D" id="3.60.21.10">
    <property type="match status" value="1"/>
</dbReference>
<dbReference type="InterPro" id="IPR029052">
    <property type="entry name" value="Metallo-depent_PP-like"/>
</dbReference>
<name>A0A4R0RWJ5_9APHY</name>
<dbReference type="PANTHER" id="PTHR12905:SF0">
    <property type="entry name" value="CALCINEURIN-LIKE PHOSPHOESTERASE DOMAIN-CONTAINING PROTEIN"/>
    <property type="match status" value="1"/>
</dbReference>
<dbReference type="InterPro" id="IPR051693">
    <property type="entry name" value="UPF0046_metallophosphoest"/>
</dbReference>
<feature type="domain" description="Calcineurin-like phosphoesterase" evidence="1">
    <location>
        <begin position="30"/>
        <end position="239"/>
    </location>
</feature>
<dbReference type="CDD" id="cd07379">
    <property type="entry name" value="MPP_239FB"/>
    <property type="match status" value="1"/>
</dbReference>
<dbReference type="InterPro" id="IPR004843">
    <property type="entry name" value="Calcineurin-like_PHP"/>
</dbReference>
<comment type="caution">
    <text evidence="2">The sequence shown here is derived from an EMBL/GenBank/DDBJ whole genome shotgun (WGS) entry which is preliminary data.</text>
</comment>
<dbReference type="Proteomes" id="UP000292702">
    <property type="component" value="Unassembled WGS sequence"/>
</dbReference>
<evidence type="ECO:0000313" key="3">
    <source>
        <dbReference type="Proteomes" id="UP000292702"/>
    </source>
</evidence>
<proteinExistence type="predicted"/>
<dbReference type="AlphaFoldDB" id="A0A4R0RWJ5"/>
<dbReference type="PANTHER" id="PTHR12905">
    <property type="entry name" value="METALLOPHOSPHOESTERASE"/>
    <property type="match status" value="1"/>
</dbReference>
<evidence type="ECO:0000259" key="1">
    <source>
        <dbReference type="Pfam" id="PF00149"/>
    </source>
</evidence>
<evidence type="ECO:0000313" key="2">
    <source>
        <dbReference type="EMBL" id="TCD70259.1"/>
    </source>
</evidence>
<dbReference type="SUPFAM" id="SSF56300">
    <property type="entry name" value="Metallo-dependent phosphatases"/>
    <property type="match status" value="1"/>
</dbReference>
<dbReference type="OrthoDB" id="630188at2759"/>
<gene>
    <name evidence="2" type="ORF">EIP91_004160</name>
</gene>
<protein>
    <recommendedName>
        <fullName evidence="1">Calcineurin-like phosphoesterase domain-containing protein</fullName>
    </recommendedName>
</protein>
<keyword evidence="3" id="KW-1185">Reference proteome</keyword>
<sequence>MNSETTETARVYIEYDVLEPPPHPGDGWTRFVCISDTHSRTYRVPHGDVLLHSGDLSSWGHLPQLKKTLKWIKELPHPIKVYAFVLLIAGNHDLCLDDDWGENGPFASAGEGIPSKDIIAAQHLMRCEKTRQAGVYYLEYEPLEITVGSRVWKLYGSPAAPRYALGAFQYDGTLTSSDGSSIYAQIPTSTEILLTHTPAHGICDVTKRGKHAGCYALRSRLDSPELSNCRLHVFGHIHEAQGAEINPANATHDRDNIRVSVNAAMHEYNPVIVDLMN</sequence>
<dbReference type="GO" id="GO:0016787">
    <property type="term" value="F:hydrolase activity"/>
    <property type="evidence" value="ECO:0007669"/>
    <property type="project" value="InterPro"/>
</dbReference>
<dbReference type="EMBL" id="RWJN01000024">
    <property type="protein sequence ID" value="TCD70259.1"/>
    <property type="molecule type" value="Genomic_DNA"/>
</dbReference>
<dbReference type="Pfam" id="PF00149">
    <property type="entry name" value="Metallophos"/>
    <property type="match status" value="1"/>
</dbReference>
<accession>A0A4R0RWJ5</accession>
<organism evidence="2 3">
    <name type="scientific">Steccherinum ochraceum</name>
    <dbReference type="NCBI Taxonomy" id="92696"/>
    <lineage>
        <taxon>Eukaryota</taxon>
        <taxon>Fungi</taxon>
        <taxon>Dikarya</taxon>
        <taxon>Basidiomycota</taxon>
        <taxon>Agaricomycotina</taxon>
        <taxon>Agaricomycetes</taxon>
        <taxon>Polyporales</taxon>
        <taxon>Steccherinaceae</taxon>
        <taxon>Steccherinum</taxon>
    </lineage>
</organism>
<reference evidence="2 3" key="1">
    <citation type="submission" date="2018-11" db="EMBL/GenBank/DDBJ databases">
        <title>Genome assembly of Steccherinum ochraceum LE-BIN_3174, the white-rot fungus of the Steccherinaceae family (The Residual Polyporoid clade, Polyporales, Basidiomycota).</title>
        <authorList>
            <person name="Fedorova T.V."/>
            <person name="Glazunova O.A."/>
            <person name="Landesman E.O."/>
            <person name="Moiseenko K.V."/>
            <person name="Psurtseva N.V."/>
            <person name="Savinova O.S."/>
            <person name="Shakhova N.V."/>
            <person name="Tyazhelova T.V."/>
            <person name="Vasina D.V."/>
        </authorList>
    </citation>
    <scope>NUCLEOTIDE SEQUENCE [LARGE SCALE GENOMIC DNA]</scope>
    <source>
        <strain evidence="2 3">LE-BIN_3174</strain>
    </source>
</reference>